<sequence>MTRDTLSLTGLRRPRLLIRAARHALADYDRGRVLRRLLPGVTGAGARVVARLCAAEVELEESRKSGACYDASRHIEVLTALMAEAALLPRRTA</sequence>
<dbReference type="InterPro" id="IPR045516">
    <property type="entry name" value="DUF6477"/>
</dbReference>
<organism evidence="1 2">
    <name type="scientific">Mesobaculum littorinae</name>
    <dbReference type="NCBI Taxonomy" id="2486419"/>
    <lineage>
        <taxon>Bacteria</taxon>
        <taxon>Pseudomonadati</taxon>
        <taxon>Pseudomonadota</taxon>
        <taxon>Alphaproteobacteria</taxon>
        <taxon>Rhodobacterales</taxon>
        <taxon>Roseobacteraceae</taxon>
        <taxon>Mesobaculum</taxon>
    </lineage>
</organism>
<evidence type="ECO:0000313" key="1">
    <source>
        <dbReference type="EMBL" id="RVW00032.1"/>
    </source>
</evidence>
<dbReference type="Pfam" id="PF20083">
    <property type="entry name" value="DUF6477"/>
    <property type="match status" value="1"/>
</dbReference>
<dbReference type="OrthoDB" id="7875218at2"/>
<dbReference type="AlphaFoldDB" id="A0A438AMH0"/>
<name>A0A438AMH0_9RHOB</name>
<evidence type="ECO:0000313" key="2">
    <source>
        <dbReference type="Proteomes" id="UP000285908"/>
    </source>
</evidence>
<dbReference type="EMBL" id="RQXX01000001">
    <property type="protein sequence ID" value="RVW00032.1"/>
    <property type="molecule type" value="Genomic_DNA"/>
</dbReference>
<accession>A0A438AMH0</accession>
<proteinExistence type="predicted"/>
<keyword evidence="2" id="KW-1185">Reference proteome</keyword>
<dbReference type="Proteomes" id="UP000285908">
    <property type="component" value="Unassembled WGS sequence"/>
</dbReference>
<comment type="caution">
    <text evidence="1">The sequence shown here is derived from an EMBL/GenBank/DDBJ whole genome shotgun (WGS) entry which is preliminary data.</text>
</comment>
<reference evidence="1 2" key="1">
    <citation type="submission" date="2018-11" db="EMBL/GenBank/DDBJ databases">
        <title>Mesobaculum littorinae gen. nov., sp. nov., isolated from Littorina scabra that represents a novel genus of the order Rhodobacteraceae.</title>
        <authorList>
            <person name="Li F."/>
        </authorList>
    </citation>
    <scope>NUCLEOTIDE SEQUENCE [LARGE SCALE GENOMIC DNA]</scope>
    <source>
        <strain evidence="1 2">M0103</strain>
    </source>
</reference>
<gene>
    <name evidence="1" type="ORF">EKE94_04105</name>
</gene>
<protein>
    <submittedName>
        <fullName evidence="1">Uncharacterized protein</fullName>
    </submittedName>
</protein>